<dbReference type="EMBL" id="ML178835">
    <property type="protein sequence ID" value="TFK99182.1"/>
    <property type="molecule type" value="Genomic_DNA"/>
</dbReference>
<accession>A0A5C3QB09</accession>
<reference evidence="2 3" key="1">
    <citation type="journal article" date="2019" name="Nat. Ecol. Evol.">
        <title>Megaphylogeny resolves global patterns of mushroom evolution.</title>
        <authorList>
            <person name="Varga T."/>
            <person name="Krizsan K."/>
            <person name="Foldi C."/>
            <person name="Dima B."/>
            <person name="Sanchez-Garcia M."/>
            <person name="Sanchez-Ramirez S."/>
            <person name="Szollosi G.J."/>
            <person name="Szarkandi J.G."/>
            <person name="Papp V."/>
            <person name="Albert L."/>
            <person name="Andreopoulos W."/>
            <person name="Angelini C."/>
            <person name="Antonin V."/>
            <person name="Barry K.W."/>
            <person name="Bougher N.L."/>
            <person name="Buchanan P."/>
            <person name="Buyck B."/>
            <person name="Bense V."/>
            <person name="Catcheside P."/>
            <person name="Chovatia M."/>
            <person name="Cooper J."/>
            <person name="Damon W."/>
            <person name="Desjardin D."/>
            <person name="Finy P."/>
            <person name="Geml J."/>
            <person name="Haridas S."/>
            <person name="Hughes K."/>
            <person name="Justo A."/>
            <person name="Karasinski D."/>
            <person name="Kautmanova I."/>
            <person name="Kiss B."/>
            <person name="Kocsube S."/>
            <person name="Kotiranta H."/>
            <person name="LaButti K.M."/>
            <person name="Lechner B.E."/>
            <person name="Liimatainen K."/>
            <person name="Lipzen A."/>
            <person name="Lukacs Z."/>
            <person name="Mihaltcheva S."/>
            <person name="Morgado L.N."/>
            <person name="Niskanen T."/>
            <person name="Noordeloos M.E."/>
            <person name="Ohm R.A."/>
            <person name="Ortiz-Santana B."/>
            <person name="Ovrebo C."/>
            <person name="Racz N."/>
            <person name="Riley R."/>
            <person name="Savchenko A."/>
            <person name="Shiryaev A."/>
            <person name="Soop K."/>
            <person name="Spirin V."/>
            <person name="Szebenyi C."/>
            <person name="Tomsovsky M."/>
            <person name="Tulloss R.E."/>
            <person name="Uehling J."/>
            <person name="Grigoriev I.V."/>
            <person name="Vagvolgyi C."/>
            <person name="Papp T."/>
            <person name="Martin F.M."/>
            <person name="Miettinen O."/>
            <person name="Hibbett D.S."/>
            <person name="Nagy L.G."/>
        </authorList>
    </citation>
    <scope>NUCLEOTIDE SEQUENCE [LARGE SCALE GENOMIC DNA]</scope>
    <source>
        <strain evidence="2 3">CBS 309.79</strain>
    </source>
</reference>
<evidence type="ECO:0000313" key="2">
    <source>
        <dbReference type="EMBL" id="TFK99182.1"/>
    </source>
</evidence>
<evidence type="ECO:0000313" key="3">
    <source>
        <dbReference type="Proteomes" id="UP000305067"/>
    </source>
</evidence>
<keyword evidence="1" id="KW-0175">Coiled coil</keyword>
<sequence length="277" mass="31333">MNYEEKRAKLQNDIHNLKARLQVAQKELGIAQHEIDRHAALISPVRRIPPHLLRDIFALAGPATDTLPANDMILHAPWTMLKVCRHWTEVCFMYGSLWSHVVISSSSRKMSHIGELPLPENPNGPPPNALIAFEREQDLAASANFTARSADLLEAQLQRSRDADLFVRICHAQPFLRTLLPHLHRVKDLTIPHHILADLHIFQPLSRLSFLDIDYSHSLESTQEETDHLQGLLELSAHPITSATFNGSKFGLVRTRLPSYLYRPELLTRITVKSGGC</sequence>
<feature type="coiled-coil region" evidence="1">
    <location>
        <begin position="7"/>
        <end position="34"/>
    </location>
</feature>
<dbReference type="AlphaFoldDB" id="A0A5C3QB09"/>
<dbReference type="Proteomes" id="UP000305067">
    <property type="component" value="Unassembled WGS sequence"/>
</dbReference>
<gene>
    <name evidence="2" type="ORF">BDV98DRAFT_571817</name>
</gene>
<evidence type="ECO:0000256" key="1">
    <source>
        <dbReference type="SAM" id="Coils"/>
    </source>
</evidence>
<proteinExistence type="predicted"/>
<protein>
    <recommendedName>
        <fullName evidence="4">F-box domain-containing protein</fullName>
    </recommendedName>
</protein>
<evidence type="ECO:0008006" key="4">
    <source>
        <dbReference type="Google" id="ProtNLM"/>
    </source>
</evidence>
<dbReference type="OrthoDB" id="3221235at2759"/>
<keyword evidence="3" id="KW-1185">Reference proteome</keyword>
<organism evidence="2 3">
    <name type="scientific">Pterulicium gracile</name>
    <dbReference type="NCBI Taxonomy" id="1884261"/>
    <lineage>
        <taxon>Eukaryota</taxon>
        <taxon>Fungi</taxon>
        <taxon>Dikarya</taxon>
        <taxon>Basidiomycota</taxon>
        <taxon>Agaricomycotina</taxon>
        <taxon>Agaricomycetes</taxon>
        <taxon>Agaricomycetidae</taxon>
        <taxon>Agaricales</taxon>
        <taxon>Pleurotineae</taxon>
        <taxon>Pterulaceae</taxon>
        <taxon>Pterulicium</taxon>
    </lineage>
</organism>
<name>A0A5C3QB09_9AGAR</name>